<gene>
    <name evidence="1" type="ORF">C8N30_2939</name>
</gene>
<dbReference type="Proteomes" id="UP000284407">
    <property type="component" value="Unassembled WGS sequence"/>
</dbReference>
<proteinExistence type="predicted"/>
<comment type="caution">
    <text evidence="1">The sequence shown here is derived from an EMBL/GenBank/DDBJ whole genome shotgun (WGS) entry which is preliminary data.</text>
</comment>
<evidence type="ECO:0000313" key="2">
    <source>
        <dbReference type="Proteomes" id="UP000284407"/>
    </source>
</evidence>
<name>A0A420DHY2_9RHOB</name>
<dbReference type="AlphaFoldDB" id="A0A420DHY2"/>
<protein>
    <submittedName>
        <fullName evidence="1">Uncharacterized protein</fullName>
    </submittedName>
</protein>
<organism evidence="1 2">
    <name type="scientific">Sulfitobacter guttiformis</name>
    <dbReference type="NCBI Taxonomy" id="74349"/>
    <lineage>
        <taxon>Bacteria</taxon>
        <taxon>Pseudomonadati</taxon>
        <taxon>Pseudomonadota</taxon>
        <taxon>Alphaproteobacteria</taxon>
        <taxon>Rhodobacterales</taxon>
        <taxon>Roseobacteraceae</taxon>
        <taxon>Sulfitobacter</taxon>
    </lineage>
</organism>
<reference evidence="1 2" key="1">
    <citation type="submission" date="2018-09" db="EMBL/GenBank/DDBJ databases">
        <title>Genomic Encyclopedia of Archaeal and Bacterial Type Strains, Phase II (KMG-II): from individual species to whole genera.</title>
        <authorList>
            <person name="Goeker M."/>
        </authorList>
    </citation>
    <scope>NUCLEOTIDE SEQUENCE [LARGE SCALE GENOMIC DNA]</scope>
    <source>
        <strain evidence="1 2">DSM 11458</strain>
    </source>
</reference>
<accession>A0A420DHY2</accession>
<dbReference type="EMBL" id="RAQK01000002">
    <property type="protein sequence ID" value="RKE93839.1"/>
    <property type="molecule type" value="Genomic_DNA"/>
</dbReference>
<sequence length="82" mass="9004">MIQCVDQIVEMQRLYLPRSVWRGYPCHTVVSIVCAFPGKVDTPAAKTVVIRIVGPVQACVGRVEDPVVRLVGVQFPDIVVKG</sequence>
<evidence type="ECO:0000313" key="1">
    <source>
        <dbReference type="EMBL" id="RKE93839.1"/>
    </source>
</evidence>
<keyword evidence="2" id="KW-1185">Reference proteome</keyword>